<dbReference type="AlphaFoldDB" id="A0A9W6XUZ9"/>
<sequence length="155" mass="17628">MAQFDIGDYVLYADVWQHTRSKLQVKCCGPARVTGTVSNWIFEIENLVAGQRREAHATRLKFYADASLNVSEEFLLHVAHNSEGHVVDRLLKARYSPALKHHEIKVQWRGLSELENSWESADLLLQDVPAAVRAFVKEHSKQPAVRVLKKALSIK</sequence>
<dbReference type="CDD" id="cd00024">
    <property type="entry name" value="CD_CSD"/>
    <property type="match status" value="1"/>
</dbReference>
<protein>
    <submittedName>
        <fullName evidence="2">Unnamed protein product</fullName>
    </submittedName>
</protein>
<dbReference type="SUPFAM" id="SSF54160">
    <property type="entry name" value="Chromo domain-like"/>
    <property type="match status" value="1"/>
</dbReference>
<feature type="domain" description="Chromo" evidence="1">
    <location>
        <begin position="85"/>
        <end position="139"/>
    </location>
</feature>
<dbReference type="PROSITE" id="PS50013">
    <property type="entry name" value="CHROMO_2"/>
    <property type="match status" value="1"/>
</dbReference>
<dbReference type="EMBL" id="BSXT01002170">
    <property type="protein sequence ID" value="GMF47599.1"/>
    <property type="molecule type" value="Genomic_DNA"/>
</dbReference>
<dbReference type="InterPro" id="IPR016197">
    <property type="entry name" value="Chromo-like_dom_sf"/>
</dbReference>
<accession>A0A9W6XUZ9</accession>
<keyword evidence="3" id="KW-1185">Reference proteome</keyword>
<comment type="caution">
    <text evidence="2">The sequence shown here is derived from an EMBL/GenBank/DDBJ whole genome shotgun (WGS) entry which is preliminary data.</text>
</comment>
<gene>
    <name evidence="2" type="ORF">Pfra01_001805300</name>
</gene>
<dbReference type="OrthoDB" id="78677at2759"/>
<dbReference type="SMART" id="SM00298">
    <property type="entry name" value="CHROMO"/>
    <property type="match status" value="1"/>
</dbReference>
<evidence type="ECO:0000313" key="2">
    <source>
        <dbReference type="EMBL" id="GMF47599.1"/>
    </source>
</evidence>
<dbReference type="InterPro" id="IPR023780">
    <property type="entry name" value="Chromo_domain"/>
</dbReference>
<dbReference type="Proteomes" id="UP001165121">
    <property type="component" value="Unassembled WGS sequence"/>
</dbReference>
<dbReference type="InterPro" id="IPR000953">
    <property type="entry name" value="Chromo/chromo_shadow_dom"/>
</dbReference>
<evidence type="ECO:0000259" key="1">
    <source>
        <dbReference type="PROSITE" id="PS50013"/>
    </source>
</evidence>
<dbReference type="Gene3D" id="2.40.50.40">
    <property type="match status" value="1"/>
</dbReference>
<evidence type="ECO:0000313" key="3">
    <source>
        <dbReference type="Proteomes" id="UP001165121"/>
    </source>
</evidence>
<proteinExistence type="predicted"/>
<organism evidence="2 3">
    <name type="scientific">Phytophthora fragariaefolia</name>
    <dbReference type="NCBI Taxonomy" id="1490495"/>
    <lineage>
        <taxon>Eukaryota</taxon>
        <taxon>Sar</taxon>
        <taxon>Stramenopiles</taxon>
        <taxon>Oomycota</taxon>
        <taxon>Peronosporomycetes</taxon>
        <taxon>Peronosporales</taxon>
        <taxon>Peronosporaceae</taxon>
        <taxon>Phytophthora</taxon>
    </lineage>
</organism>
<reference evidence="2" key="1">
    <citation type="submission" date="2023-04" db="EMBL/GenBank/DDBJ databases">
        <title>Phytophthora fragariaefolia NBRC 109709.</title>
        <authorList>
            <person name="Ichikawa N."/>
            <person name="Sato H."/>
            <person name="Tonouchi N."/>
        </authorList>
    </citation>
    <scope>NUCLEOTIDE SEQUENCE</scope>
    <source>
        <strain evidence="2">NBRC 109709</strain>
    </source>
</reference>
<dbReference type="Pfam" id="PF00385">
    <property type="entry name" value="Chromo"/>
    <property type="match status" value="1"/>
</dbReference>
<name>A0A9W6XUZ9_9STRA</name>